<evidence type="ECO:0000256" key="2">
    <source>
        <dbReference type="ARBA" id="ARBA00022649"/>
    </source>
</evidence>
<sequence>MCRRGEIYNVDFGNNENSYKQCGVRPALVVSNNRANENSPVVTVVPLTARVWKKKYLPTHVQIPLKASVGLSKPSMALAEQVETLDKNQLLEKLGEVYDEMVMQQITIALQIQIGVYAEYN</sequence>
<dbReference type="GO" id="GO:0004521">
    <property type="term" value="F:RNA endonuclease activity"/>
    <property type="evidence" value="ECO:0007669"/>
    <property type="project" value="TreeGrafter"/>
</dbReference>
<comment type="function">
    <text evidence="3">Toxic component of a type II toxin-antitoxin (TA) system.</text>
</comment>
<proteinExistence type="inferred from homology"/>
<dbReference type="AlphaFoldDB" id="A0A173W5E7"/>
<dbReference type="GO" id="GO:0006402">
    <property type="term" value="P:mRNA catabolic process"/>
    <property type="evidence" value="ECO:0007669"/>
    <property type="project" value="TreeGrafter"/>
</dbReference>
<protein>
    <recommendedName>
        <fullName evidence="3">mRNA interferase</fullName>
        <ecNumber evidence="3">3.1.-.-</ecNumber>
    </recommendedName>
</protein>
<keyword evidence="2" id="KW-1277">Toxin-antitoxin system</keyword>
<dbReference type="PANTHER" id="PTHR33988">
    <property type="entry name" value="ENDORIBONUCLEASE MAZF-RELATED"/>
    <property type="match status" value="1"/>
</dbReference>
<dbReference type="Proteomes" id="UP000095439">
    <property type="component" value="Unassembled WGS sequence"/>
</dbReference>
<dbReference type="InterPro" id="IPR003477">
    <property type="entry name" value="PemK-like"/>
</dbReference>
<dbReference type="RefSeq" id="WP_009262614.1">
    <property type="nucleotide sequence ID" value="NZ_CABIWY010000001.1"/>
</dbReference>
<name>A0A173W5E7_9FIRM</name>
<accession>A0A173W5E7</accession>
<dbReference type="PIRSF" id="PIRSF033490">
    <property type="entry name" value="MazF"/>
    <property type="match status" value="1"/>
</dbReference>
<dbReference type="InterPro" id="IPR011067">
    <property type="entry name" value="Plasmid_toxin/cell-grow_inhib"/>
</dbReference>
<organism evidence="4 5">
    <name type="scientific">Dorea longicatena</name>
    <dbReference type="NCBI Taxonomy" id="88431"/>
    <lineage>
        <taxon>Bacteria</taxon>
        <taxon>Bacillati</taxon>
        <taxon>Bacillota</taxon>
        <taxon>Clostridia</taxon>
        <taxon>Lachnospirales</taxon>
        <taxon>Lachnospiraceae</taxon>
        <taxon>Dorea</taxon>
    </lineage>
</organism>
<dbReference type="GO" id="GO:0016787">
    <property type="term" value="F:hydrolase activity"/>
    <property type="evidence" value="ECO:0007669"/>
    <property type="project" value="UniProtKB-KW"/>
</dbReference>
<dbReference type="SUPFAM" id="SSF50118">
    <property type="entry name" value="Cell growth inhibitor/plasmid maintenance toxic component"/>
    <property type="match status" value="1"/>
</dbReference>
<evidence type="ECO:0000256" key="1">
    <source>
        <dbReference type="ARBA" id="ARBA00007521"/>
    </source>
</evidence>
<gene>
    <name evidence="4" type="primary">mazF_1</name>
    <name evidence="4" type="ORF">ERS852423_00059</name>
</gene>
<dbReference type="Gene3D" id="2.30.30.110">
    <property type="match status" value="1"/>
</dbReference>
<dbReference type="EC" id="3.1.-.-" evidence="3"/>
<evidence type="ECO:0000256" key="3">
    <source>
        <dbReference type="PIRNR" id="PIRNR033490"/>
    </source>
</evidence>
<keyword evidence="3" id="KW-0540">Nuclease</keyword>
<evidence type="ECO:0000313" key="5">
    <source>
        <dbReference type="Proteomes" id="UP000095439"/>
    </source>
</evidence>
<comment type="similarity">
    <text evidence="1 3">Belongs to the PemK/MazF family.</text>
</comment>
<keyword evidence="3" id="KW-0255">Endonuclease</keyword>
<reference evidence="4 5" key="1">
    <citation type="submission" date="2015-09" db="EMBL/GenBank/DDBJ databases">
        <authorList>
            <consortium name="Pathogen Informatics"/>
        </authorList>
    </citation>
    <scope>NUCLEOTIDE SEQUENCE [LARGE SCALE GENOMIC DNA]</scope>
    <source>
        <strain evidence="4 5">2789STDY5608866</strain>
    </source>
</reference>
<dbReference type="EMBL" id="CYYY01000001">
    <property type="protein sequence ID" value="CUN34789.1"/>
    <property type="molecule type" value="Genomic_DNA"/>
</dbReference>
<evidence type="ECO:0000313" key="4">
    <source>
        <dbReference type="EMBL" id="CUN34789.1"/>
    </source>
</evidence>
<dbReference type="GO" id="GO:0003677">
    <property type="term" value="F:DNA binding"/>
    <property type="evidence" value="ECO:0007669"/>
    <property type="project" value="InterPro"/>
</dbReference>
<dbReference type="Pfam" id="PF02452">
    <property type="entry name" value="PemK_toxin"/>
    <property type="match status" value="1"/>
</dbReference>
<dbReference type="GO" id="GO:0016075">
    <property type="term" value="P:rRNA catabolic process"/>
    <property type="evidence" value="ECO:0007669"/>
    <property type="project" value="TreeGrafter"/>
</dbReference>
<keyword evidence="3 4" id="KW-0378">Hydrolase</keyword>